<gene>
    <name evidence="2" type="ORF">RDB_LOCUS113752</name>
</gene>
<name>A0A8H3CDI1_9AGAM</name>
<dbReference type="AlphaFoldDB" id="A0A8H3CDI1"/>
<feature type="region of interest" description="Disordered" evidence="1">
    <location>
        <begin position="1"/>
        <end position="29"/>
    </location>
</feature>
<accession>A0A8H3CDI1</accession>
<organism evidence="2 3">
    <name type="scientific">Rhizoctonia solani</name>
    <dbReference type="NCBI Taxonomy" id="456999"/>
    <lineage>
        <taxon>Eukaryota</taxon>
        <taxon>Fungi</taxon>
        <taxon>Dikarya</taxon>
        <taxon>Basidiomycota</taxon>
        <taxon>Agaricomycotina</taxon>
        <taxon>Agaricomycetes</taxon>
        <taxon>Cantharellales</taxon>
        <taxon>Ceratobasidiaceae</taxon>
        <taxon>Rhizoctonia</taxon>
    </lineage>
</organism>
<feature type="compositionally biased region" description="Low complexity" evidence="1">
    <location>
        <begin position="20"/>
        <end position="29"/>
    </location>
</feature>
<evidence type="ECO:0000313" key="3">
    <source>
        <dbReference type="Proteomes" id="UP000663843"/>
    </source>
</evidence>
<protein>
    <submittedName>
        <fullName evidence="2">Uncharacterized protein</fullName>
    </submittedName>
</protein>
<sequence>MSIIKPPQLGRPLGSYPFGSDSTRSTLSSDSKIAGLRAVQTISQEADPEIINTGPDIALSSLEATLHLALDPVTIHHLANPAIINGCIRSMQAMMNRNPGIVSLFSHEYGYLCFQLLSIALDTCLLKEWGKLDKVESICDQHPLTSPRFVVSSELSMAMDDHLDELKSKGDSRWVLGWSTSTGRRQQIPLVSRTNVSALCNMLWSDRKRFLEVVTLVPPEASGLSGVMFLLSRYLAHERDHQQDPNWWLLNERIYEITLRYLLVADEYHRGAIHYILDCYEGSPNWEDSPKHLDAEDSRTIMTAFVKKLSSNDIPDILIFRDPGMALRLVSLAIDVDSHDLLPAVFERTIESGWAMFLELPETEGPEPVASLIFLSLLWMICPPYEVHRDYQVNLSTQAGIIRSIRNGEFIDLVARILTWVNLPNRVWRDRDTDLLQDVNVLFEALGLLFDKKQLEIGFRDYIVRWQSVYQLMLIGGSRMSSPHTPSFDPINTQCLRSWLLIARCLALEPEASNLIGHGCSSGRCPGAYVPRFGRSNCGHATYCDDRCQVMDWRFGGYSRPHCQLCRSGSEYVRHGK</sequence>
<comment type="caution">
    <text evidence="2">The sequence shown here is derived from an EMBL/GenBank/DDBJ whole genome shotgun (WGS) entry which is preliminary data.</text>
</comment>
<evidence type="ECO:0000313" key="2">
    <source>
        <dbReference type="EMBL" id="CAE6477589.1"/>
    </source>
</evidence>
<dbReference type="EMBL" id="CAJMWT010003719">
    <property type="protein sequence ID" value="CAE6477589.1"/>
    <property type="molecule type" value="Genomic_DNA"/>
</dbReference>
<dbReference type="Proteomes" id="UP000663843">
    <property type="component" value="Unassembled WGS sequence"/>
</dbReference>
<reference evidence="2" key="1">
    <citation type="submission" date="2021-01" db="EMBL/GenBank/DDBJ databases">
        <authorList>
            <person name="Kaushik A."/>
        </authorList>
    </citation>
    <scope>NUCLEOTIDE SEQUENCE</scope>
    <source>
        <strain evidence="2">AG2-2IIIB</strain>
    </source>
</reference>
<evidence type="ECO:0000256" key="1">
    <source>
        <dbReference type="SAM" id="MobiDB-lite"/>
    </source>
</evidence>
<proteinExistence type="predicted"/>